<feature type="non-terminal residue" evidence="2">
    <location>
        <position position="1"/>
    </location>
</feature>
<dbReference type="Proteomes" id="UP000823775">
    <property type="component" value="Unassembled WGS sequence"/>
</dbReference>
<feature type="region of interest" description="Disordered" evidence="1">
    <location>
        <begin position="1"/>
        <end position="26"/>
    </location>
</feature>
<comment type="caution">
    <text evidence="2">The sequence shown here is derived from an EMBL/GenBank/DDBJ whole genome shotgun (WGS) entry which is preliminary data.</text>
</comment>
<evidence type="ECO:0000313" key="2">
    <source>
        <dbReference type="EMBL" id="MCD7472383.1"/>
    </source>
</evidence>
<dbReference type="EMBL" id="JACEIK010001823">
    <property type="protein sequence ID" value="MCD7472383.1"/>
    <property type="molecule type" value="Genomic_DNA"/>
</dbReference>
<gene>
    <name evidence="2" type="ORF">HAX54_013612</name>
</gene>
<keyword evidence="3" id="KW-1185">Reference proteome</keyword>
<protein>
    <submittedName>
        <fullName evidence="2">Uncharacterized protein</fullName>
    </submittedName>
</protein>
<proteinExistence type="predicted"/>
<organism evidence="2 3">
    <name type="scientific">Datura stramonium</name>
    <name type="common">Jimsonweed</name>
    <name type="synonym">Common thornapple</name>
    <dbReference type="NCBI Taxonomy" id="4076"/>
    <lineage>
        <taxon>Eukaryota</taxon>
        <taxon>Viridiplantae</taxon>
        <taxon>Streptophyta</taxon>
        <taxon>Embryophyta</taxon>
        <taxon>Tracheophyta</taxon>
        <taxon>Spermatophyta</taxon>
        <taxon>Magnoliopsida</taxon>
        <taxon>eudicotyledons</taxon>
        <taxon>Gunneridae</taxon>
        <taxon>Pentapetalae</taxon>
        <taxon>asterids</taxon>
        <taxon>lamiids</taxon>
        <taxon>Solanales</taxon>
        <taxon>Solanaceae</taxon>
        <taxon>Solanoideae</taxon>
        <taxon>Datureae</taxon>
        <taxon>Datura</taxon>
    </lineage>
</organism>
<sequence>PRDGPSPRCHGSNGEDDDCQPTERSTHVSLQLGFGVPHVMENSTDCQGSDFNHFTIVKVQSGPSSSYGLTLRATNHR</sequence>
<evidence type="ECO:0000256" key="1">
    <source>
        <dbReference type="SAM" id="MobiDB-lite"/>
    </source>
</evidence>
<name>A0ABS8TNG0_DATST</name>
<accession>A0ABS8TNG0</accession>
<feature type="non-terminal residue" evidence="2">
    <location>
        <position position="77"/>
    </location>
</feature>
<reference evidence="2 3" key="1">
    <citation type="journal article" date="2021" name="BMC Genomics">
        <title>Datura genome reveals duplications of psychoactive alkaloid biosynthetic genes and high mutation rate following tissue culture.</title>
        <authorList>
            <person name="Rajewski A."/>
            <person name="Carter-House D."/>
            <person name="Stajich J."/>
            <person name="Litt A."/>
        </authorList>
    </citation>
    <scope>NUCLEOTIDE SEQUENCE [LARGE SCALE GENOMIC DNA]</scope>
    <source>
        <strain evidence="2">AR-01</strain>
    </source>
</reference>
<evidence type="ECO:0000313" key="3">
    <source>
        <dbReference type="Proteomes" id="UP000823775"/>
    </source>
</evidence>